<dbReference type="AlphaFoldDB" id="A0A017TD88"/>
<dbReference type="Pfam" id="PF13460">
    <property type="entry name" value="NAD_binding_10"/>
    <property type="match status" value="1"/>
</dbReference>
<dbReference type="OrthoDB" id="7352421at2"/>
<organism evidence="2 3">
    <name type="scientific">Chondromyces apiculatus DSM 436</name>
    <dbReference type="NCBI Taxonomy" id="1192034"/>
    <lineage>
        <taxon>Bacteria</taxon>
        <taxon>Pseudomonadati</taxon>
        <taxon>Myxococcota</taxon>
        <taxon>Polyangia</taxon>
        <taxon>Polyangiales</taxon>
        <taxon>Polyangiaceae</taxon>
        <taxon>Chondromyces</taxon>
    </lineage>
</organism>
<dbReference type="EMBL" id="ASRX01000011">
    <property type="protein sequence ID" value="EYF07263.1"/>
    <property type="molecule type" value="Genomic_DNA"/>
</dbReference>
<dbReference type="Gene3D" id="3.40.50.720">
    <property type="entry name" value="NAD(P)-binding Rossmann-like Domain"/>
    <property type="match status" value="1"/>
</dbReference>
<reference evidence="2 3" key="1">
    <citation type="submission" date="2013-05" db="EMBL/GenBank/DDBJ databases">
        <title>Genome assembly of Chondromyces apiculatus DSM 436.</title>
        <authorList>
            <person name="Sharma G."/>
            <person name="Khatri I."/>
            <person name="Kaur C."/>
            <person name="Mayilraj S."/>
            <person name="Subramanian S."/>
        </authorList>
    </citation>
    <scope>NUCLEOTIDE SEQUENCE [LARGE SCALE GENOMIC DNA]</scope>
    <source>
        <strain evidence="2 3">DSM 436</strain>
    </source>
</reference>
<accession>A0A017TD88</accession>
<proteinExistence type="predicted"/>
<dbReference type="Proteomes" id="UP000019678">
    <property type="component" value="Unassembled WGS sequence"/>
</dbReference>
<protein>
    <submittedName>
        <fullName evidence="2">NAD-dependent epimerase/dehydratase</fullName>
    </submittedName>
</protein>
<sequence length="212" mass="23350">MKIVIFGANGPSGKILTQLALQAGHQVSAVTRHPEAFSIRHEKLQVTRGDVLDAADVARAVDGQEVVLSLFGAQYSFKPISVYSQGMKSILAAMKASGIDRLVCVTSGGTRPEYSPEEEGFLFGRIIKPLFGRTLYEDMRRMEALVMQSDRNWTIVRPARLEDMPPDTPYRAVEGYMVPGMHKTSRTALAQFMLEQASSDRFLRKAVAVGTA</sequence>
<dbReference type="CDD" id="cd05244">
    <property type="entry name" value="BVR-B_like_SDR_a"/>
    <property type="match status" value="1"/>
</dbReference>
<dbReference type="STRING" id="1192034.CAP_0742"/>
<dbReference type="PANTHER" id="PTHR43355:SF2">
    <property type="entry name" value="FLAVIN REDUCTASE (NADPH)"/>
    <property type="match status" value="1"/>
</dbReference>
<dbReference type="InterPro" id="IPR051606">
    <property type="entry name" value="Polyketide_Oxido-like"/>
</dbReference>
<gene>
    <name evidence="2" type="ORF">CAP_0742</name>
</gene>
<dbReference type="GO" id="GO:0004074">
    <property type="term" value="F:biliverdin reductase [NAD(P)H] activity"/>
    <property type="evidence" value="ECO:0007669"/>
    <property type="project" value="TreeGrafter"/>
</dbReference>
<dbReference type="SUPFAM" id="SSF51735">
    <property type="entry name" value="NAD(P)-binding Rossmann-fold domains"/>
    <property type="match status" value="1"/>
</dbReference>
<dbReference type="PANTHER" id="PTHR43355">
    <property type="entry name" value="FLAVIN REDUCTASE (NADPH)"/>
    <property type="match status" value="1"/>
</dbReference>
<dbReference type="RefSeq" id="WP_044238340.1">
    <property type="nucleotide sequence ID" value="NZ_ASRX01000011.1"/>
</dbReference>
<evidence type="ECO:0000259" key="1">
    <source>
        <dbReference type="Pfam" id="PF13460"/>
    </source>
</evidence>
<dbReference type="eggNOG" id="COG0702">
    <property type="taxonomic scope" value="Bacteria"/>
</dbReference>
<name>A0A017TD88_9BACT</name>
<dbReference type="GO" id="GO:0042602">
    <property type="term" value="F:riboflavin reductase (NADPH) activity"/>
    <property type="evidence" value="ECO:0007669"/>
    <property type="project" value="TreeGrafter"/>
</dbReference>
<keyword evidence="3" id="KW-1185">Reference proteome</keyword>
<feature type="domain" description="NAD(P)-binding" evidence="1">
    <location>
        <begin position="7"/>
        <end position="198"/>
    </location>
</feature>
<evidence type="ECO:0000313" key="2">
    <source>
        <dbReference type="EMBL" id="EYF07263.1"/>
    </source>
</evidence>
<comment type="caution">
    <text evidence="2">The sequence shown here is derived from an EMBL/GenBank/DDBJ whole genome shotgun (WGS) entry which is preliminary data.</text>
</comment>
<dbReference type="InterPro" id="IPR016040">
    <property type="entry name" value="NAD(P)-bd_dom"/>
</dbReference>
<evidence type="ECO:0000313" key="3">
    <source>
        <dbReference type="Proteomes" id="UP000019678"/>
    </source>
</evidence>
<dbReference type="InterPro" id="IPR036291">
    <property type="entry name" value="NAD(P)-bd_dom_sf"/>
</dbReference>